<reference evidence="7 8" key="1">
    <citation type="submission" date="2015-07" db="EMBL/GenBank/DDBJ databases">
        <title>The genome of Dufourea novaeangliae.</title>
        <authorList>
            <person name="Pan H."/>
            <person name="Kapheim K."/>
        </authorList>
    </citation>
    <scope>NUCLEOTIDE SEQUENCE [LARGE SCALE GENOMIC DNA]</scope>
    <source>
        <strain evidence="7">0120121106</strain>
        <tissue evidence="7">Whole body</tissue>
    </source>
</reference>
<feature type="non-terminal residue" evidence="7">
    <location>
        <position position="1"/>
    </location>
</feature>
<dbReference type="GO" id="GO:0006412">
    <property type="term" value="P:translation"/>
    <property type="evidence" value="ECO:0007669"/>
    <property type="project" value="InterPro"/>
</dbReference>
<name>A0A154PJ41_DUFNO</name>
<gene>
    <name evidence="7" type="ORF">WN55_03681</name>
</gene>
<sequence length="416" mass="47313">VQSHRKFSAPRHGSMGFYPKKRSQRHRGKVKAFPKDDPNKPVHLTAFIGYKAGMTHVVREADRPGSKVNKKEIVEAVTILETPPMIVVGVVGYIETPHGLRALTTVWAEHLSEGCRRRFYKNWYKSKKKAFTKASKKWQDDLGRKSIENDMKKIMKYCKVVRVIAHTQMRLLKQRQKKAHIMEIQLNGGTIEQKVQWAREHLEKPVPVNNVFAPDEMVDVIGVTKGKGYKGVTSRWHTKKLPRKTHKGLRKVACIGAWHPSRVSFTVARAGQKGYHHRTEMNKKIYRIGQGIHTKDGKIVKNNASTEYDRTEKTITPMGGFPHYGEVNNDFVMLKGCCMGPKKRVVTLRKSLLVHTKRSALEKINLKFIDTSSKFGHGRFQTAADKVSFMGQLKKDRIREEQAKATTSAPSTAAAQ</sequence>
<dbReference type="SUPFAM" id="SSF50447">
    <property type="entry name" value="Translation proteins"/>
    <property type="match status" value="1"/>
</dbReference>
<dbReference type="Proteomes" id="UP000076502">
    <property type="component" value="Unassembled WGS sequence"/>
</dbReference>
<feature type="region of interest" description="Disordered" evidence="6">
    <location>
        <begin position="1"/>
        <end position="26"/>
    </location>
</feature>
<dbReference type="PROSITE" id="PS00474">
    <property type="entry name" value="RIBOSOMAL_L3"/>
    <property type="match status" value="1"/>
</dbReference>
<dbReference type="Gene3D" id="2.40.30.10">
    <property type="entry name" value="Translation factors"/>
    <property type="match status" value="1"/>
</dbReference>
<dbReference type="FunFam" id="4.10.960.10:FF:000002">
    <property type="entry name" value="60S ribosomal protein L3"/>
    <property type="match status" value="1"/>
</dbReference>
<evidence type="ECO:0000256" key="5">
    <source>
        <dbReference type="RuleBase" id="RU003905"/>
    </source>
</evidence>
<evidence type="ECO:0000313" key="7">
    <source>
        <dbReference type="EMBL" id="KZC11842.1"/>
    </source>
</evidence>
<dbReference type="InterPro" id="IPR000597">
    <property type="entry name" value="Ribosomal_uL3"/>
</dbReference>
<dbReference type="GO" id="GO:0022625">
    <property type="term" value="C:cytosolic large ribosomal subunit"/>
    <property type="evidence" value="ECO:0007669"/>
    <property type="project" value="TreeGrafter"/>
</dbReference>
<keyword evidence="2 5" id="KW-0689">Ribosomal protein</keyword>
<evidence type="ECO:0000256" key="3">
    <source>
        <dbReference type="ARBA" id="ARBA00023274"/>
    </source>
</evidence>
<dbReference type="STRING" id="178035.A0A154PJ41"/>
<protein>
    <submittedName>
        <fullName evidence="7">60S ribosomal protein L3</fullName>
    </submittedName>
</protein>
<dbReference type="FunFam" id="2.40.30.10:FF:000079">
    <property type="entry name" value="60S ribosomal protein L3"/>
    <property type="match status" value="1"/>
</dbReference>
<evidence type="ECO:0000256" key="1">
    <source>
        <dbReference type="ARBA" id="ARBA00006540"/>
    </source>
</evidence>
<evidence type="ECO:0000313" key="8">
    <source>
        <dbReference type="Proteomes" id="UP000076502"/>
    </source>
</evidence>
<keyword evidence="8" id="KW-1185">Reference proteome</keyword>
<dbReference type="InterPro" id="IPR019926">
    <property type="entry name" value="Ribosomal_uL3_CS"/>
</dbReference>
<dbReference type="AlphaFoldDB" id="A0A154PJ41"/>
<evidence type="ECO:0000256" key="2">
    <source>
        <dbReference type="ARBA" id="ARBA00022980"/>
    </source>
</evidence>
<dbReference type="FunFam" id="3.30.1430.10:FF:000001">
    <property type="entry name" value="60S ribosomal protein L3"/>
    <property type="match status" value="1"/>
</dbReference>
<evidence type="ECO:0000256" key="4">
    <source>
        <dbReference type="ARBA" id="ARBA00056881"/>
    </source>
</evidence>
<keyword evidence="3 5" id="KW-0687">Ribonucleoprotein</keyword>
<dbReference type="PANTHER" id="PTHR11363:SF5">
    <property type="entry name" value="LARGE RIBOSOMAL SUBUNIT PROTEIN UL3"/>
    <property type="match status" value="1"/>
</dbReference>
<organism evidence="7 8">
    <name type="scientific">Dufourea novaeangliae</name>
    <name type="common">Sweat bee</name>
    <dbReference type="NCBI Taxonomy" id="178035"/>
    <lineage>
        <taxon>Eukaryota</taxon>
        <taxon>Metazoa</taxon>
        <taxon>Ecdysozoa</taxon>
        <taxon>Arthropoda</taxon>
        <taxon>Hexapoda</taxon>
        <taxon>Insecta</taxon>
        <taxon>Pterygota</taxon>
        <taxon>Neoptera</taxon>
        <taxon>Endopterygota</taxon>
        <taxon>Hymenoptera</taxon>
        <taxon>Apocrita</taxon>
        <taxon>Aculeata</taxon>
        <taxon>Apoidea</taxon>
        <taxon>Anthophila</taxon>
        <taxon>Halictidae</taxon>
        <taxon>Rophitinae</taxon>
        <taxon>Dufourea</taxon>
    </lineage>
</organism>
<evidence type="ECO:0000256" key="6">
    <source>
        <dbReference type="SAM" id="MobiDB-lite"/>
    </source>
</evidence>
<dbReference type="FunFam" id="4.10.960.10:FF:000001">
    <property type="entry name" value="60S ribosomal protein L3"/>
    <property type="match status" value="1"/>
</dbReference>
<dbReference type="InterPro" id="IPR045077">
    <property type="entry name" value="L3_arc_euk"/>
</dbReference>
<dbReference type="Pfam" id="PF00297">
    <property type="entry name" value="Ribosomal_L3"/>
    <property type="match status" value="1"/>
</dbReference>
<dbReference type="Gene3D" id="4.10.960.10">
    <property type="entry name" value="Ribosomal protein L3, domain 3"/>
    <property type="match status" value="1"/>
</dbReference>
<dbReference type="OrthoDB" id="1611972at2759"/>
<dbReference type="Gene3D" id="3.30.1430.10">
    <property type="match status" value="1"/>
</dbReference>
<dbReference type="GO" id="GO:0003735">
    <property type="term" value="F:structural constituent of ribosome"/>
    <property type="evidence" value="ECO:0007669"/>
    <property type="project" value="InterPro"/>
</dbReference>
<proteinExistence type="inferred from homology"/>
<accession>A0A154PJ41</accession>
<dbReference type="PANTHER" id="PTHR11363">
    <property type="entry name" value="60S RIBOSOMAL PROTEIN L3-RELATED"/>
    <property type="match status" value="1"/>
</dbReference>
<dbReference type="InterPro" id="IPR044892">
    <property type="entry name" value="Ribosomal_L3_dom_3_arc_sf"/>
</dbReference>
<dbReference type="GO" id="GO:0003723">
    <property type="term" value="F:RNA binding"/>
    <property type="evidence" value="ECO:0007669"/>
    <property type="project" value="TreeGrafter"/>
</dbReference>
<dbReference type="FunFam" id="2.40.30.10:FF:000351">
    <property type="entry name" value="Ribosomal protein L3"/>
    <property type="match status" value="1"/>
</dbReference>
<dbReference type="EMBL" id="KQ434931">
    <property type="protein sequence ID" value="KZC11842.1"/>
    <property type="molecule type" value="Genomic_DNA"/>
</dbReference>
<comment type="similarity">
    <text evidence="1 5">Belongs to the universal ribosomal protein uL3 family.</text>
</comment>
<comment type="function">
    <text evidence="4">The L3 protein is a component of the large subunit of cytoplasmic ribosomes.</text>
</comment>
<dbReference type="InterPro" id="IPR009000">
    <property type="entry name" value="Transl_B-barrel_sf"/>
</dbReference>